<dbReference type="EMBL" id="JAJSOF020000009">
    <property type="protein sequence ID" value="KAJ4445997.1"/>
    <property type="molecule type" value="Genomic_DNA"/>
</dbReference>
<reference evidence="1 2" key="1">
    <citation type="journal article" date="2022" name="Allergy">
        <title>Genome assembly and annotation of Periplaneta americana reveal a comprehensive cockroach allergen profile.</title>
        <authorList>
            <person name="Wang L."/>
            <person name="Xiong Q."/>
            <person name="Saelim N."/>
            <person name="Wang L."/>
            <person name="Nong W."/>
            <person name="Wan A.T."/>
            <person name="Shi M."/>
            <person name="Liu X."/>
            <person name="Cao Q."/>
            <person name="Hui J.H.L."/>
            <person name="Sookrung N."/>
            <person name="Leung T.F."/>
            <person name="Tungtrongchitr A."/>
            <person name="Tsui S.K.W."/>
        </authorList>
    </citation>
    <scope>NUCLEOTIDE SEQUENCE [LARGE SCALE GENOMIC DNA]</scope>
    <source>
        <strain evidence="1">PWHHKU_190912</strain>
    </source>
</reference>
<comment type="caution">
    <text evidence="1">The sequence shown here is derived from an EMBL/GenBank/DDBJ whole genome shotgun (WGS) entry which is preliminary data.</text>
</comment>
<evidence type="ECO:0000313" key="2">
    <source>
        <dbReference type="Proteomes" id="UP001148838"/>
    </source>
</evidence>
<organism evidence="1 2">
    <name type="scientific">Periplaneta americana</name>
    <name type="common">American cockroach</name>
    <name type="synonym">Blatta americana</name>
    <dbReference type="NCBI Taxonomy" id="6978"/>
    <lineage>
        <taxon>Eukaryota</taxon>
        <taxon>Metazoa</taxon>
        <taxon>Ecdysozoa</taxon>
        <taxon>Arthropoda</taxon>
        <taxon>Hexapoda</taxon>
        <taxon>Insecta</taxon>
        <taxon>Pterygota</taxon>
        <taxon>Neoptera</taxon>
        <taxon>Polyneoptera</taxon>
        <taxon>Dictyoptera</taxon>
        <taxon>Blattodea</taxon>
        <taxon>Blattoidea</taxon>
        <taxon>Blattidae</taxon>
        <taxon>Blattinae</taxon>
        <taxon>Periplaneta</taxon>
    </lineage>
</organism>
<sequence length="189" mass="21514">MDRQHLAKCPALKSSKEVDRYWEARARIRLAVASFRINTEHDILGKHLNLLGILPSASCILCHQQEDMDRQHLAKYPALKSSKEVGRYWEARARMQTRLMAFNLLCGDRKAMSAYTVVRAPAVICGKLTKPRSGEEENVIGGSRMHSGAHPLRNDNVPHWRRLFSSSHELSWLLVLHYAACLELMENGV</sequence>
<name>A0ABQ8TJT6_PERAM</name>
<keyword evidence="2" id="KW-1185">Reference proteome</keyword>
<dbReference type="Proteomes" id="UP001148838">
    <property type="component" value="Unassembled WGS sequence"/>
</dbReference>
<proteinExistence type="predicted"/>
<protein>
    <submittedName>
        <fullName evidence="1">Uncharacterized protein</fullName>
    </submittedName>
</protein>
<accession>A0ABQ8TJT6</accession>
<evidence type="ECO:0000313" key="1">
    <source>
        <dbReference type="EMBL" id="KAJ4445997.1"/>
    </source>
</evidence>
<gene>
    <name evidence="1" type="ORF">ANN_12683</name>
</gene>